<reference evidence="2" key="1">
    <citation type="journal article" date="2022" name="Mol. Ecol. Resour.">
        <title>The genomes of chicory, endive, great burdock and yacon provide insights into Asteraceae palaeo-polyploidization history and plant inulin production.</title>
        <authorList>
            <person name="Fan W."/>
            <person name="Wang S."/>
            <person name="Wang H."/>
            <person name="Wang A."/>
            <person name="Jiang F."/>
            <person name="Liu H."/>
            <person name="Zhao H."/>
            <person name="Xu D."/>
            <person name="Zhang Y."/>
        </authorList>
    </citation>
    <scope>NUCLEOTIDE SEQUENCE [LARGE SCALE GENOMIC DNA]</scope>
    <source>
        <strain evidence="2">cv. Yunnan</strain>
    </source>
</reference>
<evidence type="ECO:0000313" key="1">
    <source>
        <dbReference type="EMBL" id="KAI3687036.1"/>
    </source>
</evidence>
<name>A0ACB8YNJ6_9ASTR</name>
<comment type="caution">
    <text evidence="1">The sequence shown here is derived from an EMBL/GenBank/DDBJ whole genome shotgun (WGS) entry which is preliminary data.</text>
</comment>
<dbReference type="EMBL" id="CM042044">
    <property type="protein sequence ID" value="KAI3687036.1"/>
    <property type="molecule type" value="Genomic_DNA"/>
</dbReference>
<sequence length="76" mass="8447">MGCGDRRPFYLRCLFEAATNRGYFTIGAGTRTRFDLQLSSTTEERDRLKIIVGQLKLQKNVGSGTAMTDGTVKVVE</sequence>
<protein>
    <submittedName>
        <fullName evidence="1">Uncharacterized protein</fullName>
    </submittedName>
</protein>
<keyword evidence="2" id="KW-1185">Reference proteome</keyword>
<gene>
    <name evidence="1" type="ORF">L1987_80726</name>
</gene>
<evidence type="ECO:0000313" key="2">
    <source>
        <dbReference type="Proteomes" id="UP001056120"/>
    </source>
</evidence>
<reference evidence="1 2" key="2">
    <citation type="journal article" date="2022" name="Mol. Ecol. Resour.">
        <title>The genomes of chicory, endive, great burdock and yacon provide insights into Asteraceae paleo-polyploidization history and plant inulin production.</title>
        <authorList>
            <person name="Fan W."/>
            <person name="Wang S."/>
            <person name="Wang H."/>
            <person name="Wang A."/>
            <person name="Jiang F."/>
            <person name="Liu H."/>
            <person name="Zhao H."/>
            <person name="Xu D."/>
            <person name="Zhang Y."/>
        </authorList>
    </citation>
    <scope>NUCLEOTIDE SEQUENCE [LARGE SCALE GENOMIC DNA]</scope>
    <source>
        <strain evidence="2">cv. Yunnan</strain>
        <tissue evidence="1">Leaves</tissue>
    </source>
</reference>
<dbReference type="Proteomes" id="UP001056120">
    <property type="component" value="Linkage Group LG27"/>
</dbReference>
<organism evidence="1 2">
    <name type="scientific">Smallanthus sonchifolius</name>
    <dbReference type="NCBI Taxonomy" id="185202"/>
    <lineage>
        <taxon>Eukaryota</taxon>
        <taxon>Viridiplantae</taxon>
        <taxon>Streptophyta</taxon>
        <taxon>Embryophyta</taxon>
        <taxon>Tracheophyta</taxon>
        <taxon>Spermatophyta</taxon>
        <taxon>Magnoliopsida</taxon>
        <taxon>eudicotyledons</taxon>
        <taxon>Gunneridae</taxon>
        <taxon>Pentapetalae</taxon>
        <taxon>asterids</taxon>
        <taxon>campanulids</taxon>
        <taxon>Asterales</taxon>
        <taxon>Asteraceae</taxon>
        <taxon>Asteroideae</taxon>
        <taxon>Heliantheae alliance</taxon>
        <taxon>Millerieae</taxon>
        <taxon>Smallanthus</taxon>
    </lineage>
</organism>
<accession>A0ACB8YNJ6</accession>
<proteinExistence type="predicted"/>